<accession>A0A0U3FSS7</accession>
<gene>
    <name evidence="1" type="ORF">EYM_05025</name>
</gene>
<dbReference type="EMBL" id="CP006867">
    <property type="protein sequence ID" value="ALU12544.1"/>
    <property type="molecule type" value="Genomic_DNA"/>
</dbReference>
<evidence type="ECO:0008006" key="3">
    <source>
        <dbReference type="Google" id="ProtNLM"/>
    </source>
</evidence>
<organism evidence="1 2">
    <name type="scientific">Ignicoccus islandicus DSM 13165</name>
    <dbReference type="NCBI Taxonomy" id="940295"/>
    <lineage>
        <taxon>Archaea</taxon>
        <taxon>Thermoproteota</taxon>
        <taxon>Thermoprotei</taxon>
        <taxon>Desulfurococcales</taxon>
        <taxon>Desulfurococcaceae</taxon>
        <taxon>Ignicoccus</taxon>
    </lineage>
</organism>
<dbReference type="AlphaFoldDB" id="A0A0U3FSS7"/>
<protein>
    <recommendedName>
        <fullName evidence="3">PIN domain-containing protein</fullName>
    </recommendedName>
</protein>
<dbReference type="RefSeq" id="WP_075049932.1">
    <property type="nucleotide sequence ID" value="NZ_CP006867.1"/>
</dbReference>
<dbReference type="STRING" id="940295.EYM_05025"/>
<dbReference type="InterPro" id="IPR029060">
    <property type="entry name" value="PIN-like_dom_sf"/>
</dbReference>
<sequence>MAKIEKKVYLDGNVLLAAAALEDKLHDETVEFLKLLEQADWTVIVGTPILLELEQLLYLGDMGWFRLRHVLDTMWKYRVKVVEDNHEKVLELANVYLDERVLSEKYFANLLVLASATLAEADYVVSWDSRRMASKSVESAVNRVNVNRGLREIQIVTPKRLSQIIKEEVL</sequence>
<dbReference type="GeneID" id="30680390"/>
<dbReference type="KEGG" id="iis:EYM_05025"/>
<dbReference type="Proteomes" id="UP000060778">
    <property type="component" value="Chromosome"/>
</dbReference>
<evidence type="ECO:0000313" key="1">
    <source>
        <dbReference type="EMBL" id="ALU12544.1"/>
    </source>
</evidence>
<name>A0A0U3FSS7_9CREN</name>
<keyword evidence="2" id="KW-1185">Reference proteome</keyword>
<evidence type="ECO:0000313" key="2">
    <source>
        <dbReference type="Proteomes" id="UP000060778"/>
    </source>
</evidence>
<proteinExistence type="predicted"/>
<dbReference type="OrthoDB" id="375609at2157"/>
<dbReference type="SUPFAM" id="SSF88723">
    <property type="entry name" value="PIN domain-like"/>
    <property type="match status" value="1"/>
</dbReference>
<reference evidence="1 2" key="1">
    <citation type="submission" date="2013-11" db="EMBL/GenBank/DDBJ databases">
        <title>Comparative genomics of Ignicoccus.</title>
        <authorList>
            <person name="Podar M."/>
        </authorList>
    </citation>
    <scope>NUCLEOTIDE SEQUENCE [LARGE SCALE GENOMIC DNA]</scope>
    <source>
        <strain evidence="1 2">DSM 13165</strain>
    </source>
</reference>